<feature type="domain" description="Vitellogenin" evidence="4">
    <location>
        <begin position="1"/>
        <end position="645"/>
    </location>
</feature>
<keyword evidence="5" id="KW-1185">Reference proteome</keyword>
<dbReference type="SMART" id="SM01169">
    <property type="entry name" value="DUF1943"/>
    <property type="match status" value="1"/>
</dbReference>
<comment type="caution">
    <text evidence="3">Lacks conserved residue(s) required for the propagation of feature annotation.</text>
</comment>
<accession>A0ABM1RXU8</accession>
<dbReference type="Pfam" id="PF01347">
    <property type="entry name" value="Vitellogenin_N"/>
    <property type="match status" value="2"/>
</dbReference>
<dbReference type="Proteomes" id="UP000694941">
    <property type="component" value="Unplaced"/>
</dbReference>
<dbReference type="SUPFAM" id="SSF56968">
    <property type="entry name" value="Lipovitellin-phosvitin complex, beta-sheet shell regions"/>
    <property type="match status" value="2"/>
</dbReference>
<evidence type="ECO:0000259" key="4">
    <source>
        <dbReference type="PROSITE" id="PS51211"/>
    </source>
</evidence>
<evidence type="ECO:0000256" key="3">
    <source>
        <dbReference type="PROSITE-ProRule" id="PRU00557"/>
    </source>
</evidence>
<sequence length="1262" mass="145967">DDDIVKSFVSTKYNISGTANNLVIESILSEGKSVFNVYGDELIIFAHQNVTLRSVVPTQEIFAEIYRPIKHTSLVFELPKSQETIHNVIPEPEPYKPTFPQRFMEKTYPYPERKYTQSPVFHHEFDPFSNFKRPYDFQKKAYHEEQLKTYPENYLPTQENYDIPYLSVFSPVSPTEMKNMVRNILESLTVDIIRADLSVSEVVSYKVIKLVRALSVLKVTDLHELIRDVIPTQQRYKVSEREQVMRKLLLDALPLSGTNDAVVIIKYLIEKELVLDFEARELVEGLPKNIVYPREETIHLLYELMQLQKVKSNRLLLGSTSLAFARLVRDVCVIPHLNYARHETREEYLYKPQTQDDLILSLCHPEVVEKYVKIISFEVDSSESTWVLNIKKGILSLLQVNLGKQLSQRIRPNTVETEDILPEVFAVYEDSIGGNCETWYTIDSNPNPELPMMHPVLNISKVRNYKNCIKRPVFGHNNHAIRGCPWLCSHVDPKMAVPGMEPLKTSIPCECPAGYDIILPLVTPIFFNTAEPYEIRIAAFTVILYSNPPLPILNRIVTRLWLEKNKQVANVVYTSLKSLSNTTIPCYQNLAQKIRQVMGELKPVDFGTSYSFLKMAEFNDIPRDYSFHVLYEWVHSNVSIIPRAGYLGAMQNIGPFWDLPVNFGFVFKGWDQILDRLVTHSDILSELSTILFGPRKYGVERLQQEFDEIKTKLNLVFREPEDLKASVFFQLFERTSIYTLDKEYISEMLQHAIKFYRQLEDQVRAGIPWHYVKVILPSSSFKVLPSETGLPVVISNQKPTIMSLRIRNIYVQLPSSGYYSGDVNFALEIQPTIHYSSHVFGGIVDPVAQTMYGSTMVRRYHTTLPLNISLQVDVTKHVFQLNIQPQLTKIFYHKSDAATFIRKNYVSQPPEEHFLGQYLPIRTLPIPLKYDEVYGRQLFGLGLHVKGIAETIWSDIPLHLSRTTQEKGYLAGILEVISNPGKKYREFVVSLEPDHQTPIYEYNIKFQYKRMLEKDEPQLYRKERNTGILQKAYEYLNLPFTRVYKPYHSDVFSGPKTYLPRTTSEYSGSNVIDTTVTHVWSMVLEGKGPVPITNVLDLFYTRTLDFRTIWTKIHLLTSTTGQYRSNPVEMCFNSVVKFPPKPNVFLLDTVLTNDQKVDINADISWGSECLTSQERHVSINAIVEKSNEQKNVHYEPRKLPRMTTLYNTNYIAGLSGQWSLPWYYKQCQIDQQQGKSQSYACKLAIMDDSYLNKITMEINYEK</sequence>
<keyword evidence="1" id="KW-1015">Disulfide bond</keyword>
<protein>
    <submittedName>
        <fullName evidence="6">Uncharacterized protein LOC106476703</fullName>
    </submittedName>
</protein>
<reference evidence="6" key="1">
    <citation type="submission" date="2025-08" db="UniProtKB">
        <authorList>
            <consortium name="RefSeq"/>
        </authorList>
    </citation>
    <scope>IDENTIFICATION</scope>
    <source>
        <tissue evidence="6">Muscle</tissue>
    </source>
</reference>
<name>A0ABM1RXU8_LIMPO</name>
<keyword evidence="2" id="KW-0325">Glycoprotein</keyword>
<feature type="non-terminal residue" evidence="6">
    <location>
        <position position="1262"/>
    </location>
</feature>
<evidence type="ECO:0000313" key="6">
    <source>
        <dbReference type="RefSeq" id="XP_022236203.1"/>
    </source>
</evidence>
<evidence type="ECO:0000313" key="5">
    <source>
        <dbReference type="Proteomes" id="UP000694941"/>
    </source>
</evidence>
<evidence type="ECO:0000256" key="1">
    <source>
        <dbReference type="ARBA" id="ARBA00023157"/>
    </source>
</evidence>
<evidence type="ECO:0000256" key="2">
    <source>
        <dbReference type="ARBA" id="ARBA00023180"/>
    </source>
</evidence>
<dbReference type="InterPro" id="IPR011030">
    <property type="entry name" value="Lipovitellin_superhlx_dom"/>
</dbReference>
<dbReference type="PANTHER" id="PTHR23345">
    <property type="entry name" value="VITELLOGENIN-RELATED"/>
    <property type="match status" value="1"/>
</dbReference>
<dbReference type="SUPFAM" id="SSF48431">
    <property type="entry name" value="Lipovitellin-phosvitin complex, superhelical domain"/>
    <property type="match status" value="2"/>
</dbReference>
<dbReference type="RefSeq" id="XP_022236203.1">
    <property type="nucleotide sequence ID" value="XM_022380495.1"/>
</dbReference>
<dbReference type="Gene3D" id="2.20.80.10">
    <property type="entry name" value="Lipovitellin-phosvitin complex, chain A, domain 4"/>
    <property type="match status" value="1"/>
</dbReference>
<dbReference type="InterPro" id="IPR050733">
    <property type="entry name" value="Vitellogenin/Apolipophorin"/>
</dbReference>
<dbReference type="PROSITE" id="PS51211">
    <property type="entry name" value="VITELLOGENIN"/>
    <property type="match status" value="1"/>
</dbReference>
<gene>
    <name evidence="6" type="primary">LOC106476703</name>
</gene>
<dbReference type="Pfam" id="PF09172">
    <property type="entry name" value="Vit_open_b-sht"/>
    <property type="match status" value="1"/>
</dbReference>
<proteinExistence type="predicted"/>
<dbReference type="PANTHER" id="PTHR23345:SF15">
    <property type="entry name" value="VITELLOGENIN 1-RELATED"/>
    <property type="match status" value="1"/>
</dbReference>
<dbReference type="GeneID" id="106476703"/>
<dbReference type="InterPro" id="IPR015255">
    <property type="entry name" value="Vitellinogen_open_b-sht"/>
</dbReference>
<organism evidence="5 6">
    <name type="scientific">Limulus polyphemus</name>
    <name type="common">Atlantic horseshoe crab</name>
    <dbReference type="NCBI Taxonomy" id="6850"/>
    <lineage>
        <taxon>Eukaryota</taxon>
        <taxon>Metazoa</taxon>
        <taxon>Ecdysozoa</taxon>
        <taxon>Arthropoda</taxon>
        <taxon>Chelicerata</taxon>
        <taxon>Merostomata</taxon>
        <taxon>Xiphosura</taxon>
        <taxon>Limulidae</taxon>
        <taxon>Limulus</taxon>
    </lineage>
</organism>
<dbReference type="InterPro" id="IPR001747">
    <property type="entry name" value="Vitellogenin_N"/>
</dbReference>
<dbReference type="InterPro" id="IPR015819">
    <property type="entry name" value="Lipid_transp_b-sht_shell"/>
</dbReference>
<feature type="non-terminal residue" evidence="6">
    <location>
        <position position="1"/>
    </location>
</feature>
<dbReference type="Gene3D" id="1.25.10.20">
    <property type="entry name" value="Vitellinogen, superhelical"/>
    <property type="match status" value="2"/>
</dbReference>